<sequence length="334" mass="38141">MNLKNLFLSISFHLFIFCQIGFGQTYAEKLGYPKGAKVLIIHVDDTGMSYEANEGTIMSMDHGAANSCSIMMPCSWVPDYFKYLEENPETDAGVHLTLTSEWKGYRWGPVAGHMTPSLKDEQGYLWPSVKDVVTHGNPEELYIEIKAQLEKFRSMGFEPTHLDSHMGTLFANEAFLQKYIQLGIENRIPVMFPAGHATLIQQETEYSDQQMQALRKMGEEIWKSGLPVLDDLHTSSYSWKISPEIEGDDDKIRAYKTAKFKETVKALKPGVTQIIVHSTNSTPHFEKITPSASLRKGDMLAMMDPEFIDFLEKEGIIMTTWRELRERRLQLELK</sequence>
<evidence type="ECO:0000256" key="3">
    <source>
        <dbReference type="ARBA" id="ARBA00022801"/>
    </source>
</evidence>
<dbReference type="Gene3D" id="3.20.20.370">
    <property type="entry name" value="Glycoside hydrolase/deacetylase"/>
    <property type="match status" value="1"/>
</dbReference>
<dbReference type="InterPro" id="IPR011330">
    <property type="entry name" value="Glyco_hydro/deAcase_b/a-brl"/>
</dbReference>
<evidence type="ECO:0000256" key="5">
    <source>
        <dbReference type="ARBA" id="ARBA00023277"/>
    </source>
</evidence>
<dbReference type="Proteomes" id="UP001595818">
    <property type="component" value="Unassembled WGS sequence"/>
</dbReference>
<keyword evidence="5" id="KW-0119">Carbohydrate metabolism</keyword>
<dbReference type="Pfam" id="PF04794">
    <property type="entry name" value="YdjC"/>
    <property type="match status" value="1"/>
</dbReference>
<protein>
    <submittedName>
        <fullName evidence="6">Polysaccharide deacetylase family protein</fullName>
    </submittedName>
</protein>
<keyword evidence="7" id="KW-1185">Reference proteome</keyword>
<evidence type="ECO:0000256" key="2">
    <source>
        <dbReference type="ARBA" id="ARBA00022723"/>
    </source>
</evidence>
<dbReference type="EMBL" id="JBHSJJ010000024">
    <property type="protein sequence ID" value="MFC4874888.1"/>
    <property type="molecule type" value="Genomic_DNA"/>
</dbReference>
<comment type="caution">
    <text evidence="6">The sequence shown here is derived from an EMBL/GenBank/DDBJ whole genome shotgun (WGS) entry which is preliminary data.</text>
</comment>
<dbReference type="InterPro" id="IPR006879">
    <property type="entry name" value="YdjC-like"/>
</dbReference>
<comment type="cofactor">
    <cofactor evidence="1">
        <name>Mg(2+)</name>
        <dbReference type="ChEBI" id="CHEBI:18420"/>
    </cofactor>
</comment>
<evidence type="ECO:0000313" key="7">
    <source>
        <dbReference type="Proteomes" id="UP001595818"/>
    </source>
</evidence>
<dbReference type="RefSeq" id="WP_377069176.1">
    <property type="nucleotide sequence ID" value="NZ_JBHSJJ010000024.1"/>
</dbReference>
<evidence type="ECO:0000256" key="4">
    <source>
        <dbReference type="ARBA" id="ARBA00022842"/>
    </source>
</evidence>
<dbReference type="SUPFAM" id="SSF88713">
    <property type="entry name" value="Glycoside hydrolase/deacetylase"/>
    <property type="match status" value="1"/>
</dbReference>
<proteinExistence type="predicted"/>
<keyword evidence="3" id="KW-0378">Hydrolase</keyword>
<dbReference type="PANTHER" id="PTHR31609">
    <property type="entry name" value="YDJC DEACETYLASE FAMILY MEMBER"/>
    <property type="match status" value="1"/>
</dbReference>
<keyword evidence="4" id="KW-0460">Magnesium</keyword>
<evidence type="ECO:0000313" key="6">
    <source>
        <dbReference type="EMBL" id="MFC4874888.1"/>
    </source>
</evidence>
<reference evidence="7" key="1">
    <citation type="journal article" date="2019" name="Int. J. Syst. Evol. Microbiol.">
        <title>The Global Catalogue of Microorganisms (GCM) 10K type strain sequencing project: providing services to taxonomists for standard genome sequencing and annotation.</title>
        <authorList>
            <consortium name="The Broad Institute Genomics Platform"/>
            <consortium name="The Broad Institute Genome Sequencing Center for Infectious Disease"/>
            <person name="Wu L."/>
            <person name="Ma J."/>
        </authorList>
    </citation>
    <scope>NUCLEOTIDE SEQUENCE [LARGE SCALE GENOMIC DNA]</scope>
    <source>
        <strain evidence="7">CGMCC 4.7466</strain>
    </source>
</reference>
<dbReference type="PANTHER" id="PTHR31609:SF1">
    <property type="entry name" value="CARBOHYDRATE DEACETYLASE"/>
    <property type="match status" value="1"/>
</dbReference>
<dbReference type="CDD" id="cd10802">
    <property type="entry name" value="YdjC_TTHB029_like"/>
    <property type="match status" value="1"/>
</dbReference>
<evidence type="ECO:0000256" key="1">
    <source>
        <dbReference type="ARBA" id="ARBA00001946"/>
    </source>
</evidence>
<accession>A0ABV9T900</accession>
<organism evidence="6 7">
    <name type="scientific">Negadavirga shengliensis</name>
    <dbReference type="NCBI Taxonomy" id="1389218"/>
    <lineage>
        <taxon>Bacteria</taxon>
        <taxon>Pseudomonadati</taxon>
        <taxon>Bacteroidota</taxon>
        <taxon>Cytophagia</taxon>
        <taxon>Cytophagales</taxon>
        <taxon>Cyclobacteriaceae</taxon>
        <taxon>Negadavirga</taxon>
    </lineage>
</organism>
<keyword evidence="2" id="KW-0479">Metal-binding</keyword>
<name>A0ABV9T900_9BACT</name>
<gene>
    <name evidence="6" type="ORF">ACFPFU_24505</name>
</gene>